<keyword evidence="1" id="KW-0472">Membrane</keyword>
<evidence type="ECO:0000313" key="2">
    <source>
        <dbReference type="EMBL" id="MBN7798351.1"/>
    </source>
</evidence>
<comment type="caution">
    <text evidence="2">The sequence shown here is derived from an EMBL/GenBank/DDBJ whole genome shotgun (WGS) entry which is preliminary data.</text>
</comment>
<name>A0A939DHN3_9GAMM</name>
<feature type="transmembrane region" description="Helical" evidence="1">
    <location>
        <begin position="53"/>
        <end position="71"/>
    </location>
</feature>
<keyword evidence="3" id="KW-1185">Reference proteome</keyword>
<reference evidence="2" key="1">
    <citation type="submission" date="2021-02" db="EMBL/GenBank/DDBJ databases">
        <title>PHA producing bacteria isolated from coastal sediment in Guangdong, Shenzhen.</title>
        <authorList>
            <person name="Zheng W."/>
            <person name="Yu S."/>
            <person name="Huang Y."/>
        </authorList>
    </citation>
    <scope>NUCLEOTIDE SEQUENCE</scope>
    <source>
        <strain evidence="2">TN14-10</strain>
    </source>
</reference>
<accession>A0A939DHN3</accession>
<gene>
    <name evidence="2" type="ORF">JYP50_17220</name>
</gene>
<evidence type="ECO:0008006" key="4">
    <source>
        <dbReference type="Google" id="ProtNLM"/>
    </source>
</evidence>
<keyword evidence="1" id="KW-0812">Transmembrane</keyword>
<dbReference type="Proteomes" id="UP000664303">
    <property type="component" value="Unassembled WGS sequence"/>
</dbReference>
<dbReference type="RefSeq" id="WP_206561798.1">
    <property type="nucleotide sequence ID" value="NZ_JAFKCZ010000014.1"/>
</dbReference>
<protein>
    <recommendedName>
        <fullName evidence="4">Cadherin domain-containing protein</fullName>
    </recommendedName>
</protein>
<evidence type="ECO:0000313" key="3">
    <source>
        <dbReference type="Proteomes" id="UP000664303"/>
    </source>
</evidence>
<evidence type="ECO:0000256" key="1">
    <source>
        <dbReference type="SAM" id="Phobius"/>
    </source>
</evidence>
<feature type="transmembrane region" description="Helical" evidence="1">
    <location>
        <begin position="25"/>
        <end position="46"/>
    </location>
</feature>
<dbReference type="EMBL" id="JAFKCZ010000014">
    <property type="protein sequence ID" value="MBN7798351.1"/>
    <property type="molecule type" value="Genomic_DNA"/>
</dbReference>
<proteinExistence type="predicted"/>
<organism evidence="2 3">
    <name type="scientific">Parahaliea mediterranea</name>
    <dbReference type="NCBI Taxonomy" id="651086"/>
    <lineage>
        <taxon>Bacteria</taxon>
        <taxon>Pseudomonadati</taxon>
        <taxon>Pseudomonadota</taxon>
        <taxon>Gammaproteobacteria</taxon>
        <taxon>Cellvibrionales</taxon>
        <taxon>Halieaceae</taxon>
        <taxon>Parahaliea</taxon>
    </lineage>
</organism>
<dbReference type="AlphaFoldDB" id="A0A939DHN3"/>
<keyword evidence="1" id="KW-1133">Transmembrane helix</keyword>
<sequence length="544" mass="55936">MAVTPAQAATVYFQAVGTSAQAIPLWPWVAILLLSAMLIGFGGRAARSAKRHAVASVCGLCALAFAGLLVVQPGRATSTQLMVEPDNAACLGGAGQLDFDPYAEGLTLYNGCSSMPLEVTGHDLECAEIARREGELPDGARLRPGEALAVSHCDVDVNEPPIFIVASGAISVAEDAGPQSFPGLVGGVSPGPAHEAAQTVSLAVSSDQPALFSAGPALAPDGELTFTTAPDAFGSAELQIIATDSDGAIRRQAVQLQVAPVNDPPTFSLLSALAVHEDDGQDTDVANFAFSDTRVSVPGVASAISPGNAWEANAGDTVRFEVSYLSGEYQRDGNLACVPPTAMPAGWFFAITSGGSIADAVKVRANGALDMVLGADKWGVVRLQVTAVDGQGLASAPQVLQLSIDPVFDAPPAGADGAAIGDENSSCIPVELAGDTFQSITRPHFLIRDRDLQGGTLMAGAADVSSGGIARVETSSLCYIPPADAYSSYDPGTGILLPFATFKYRIWSGEGDMGTGESEPLGISGQFLELSPEYEVSIVVRPVF</sequence>